<dbReference type="PROSITE" id="PS50887">
    <property type="entry name" value="GGDEF"/>
    <property type="match status" value="1"/>
</dbReference>
<comment type="caution">
    <text evidence="3">The sequence shown here is derived from an EMBL/GenBank/DDBJ whole genome shotgun (WGS) entry which is preliminary data.</text>
</comment>
<name>A0ABU5JMW9_9ACTN</name>
<proteinExistence type="predicted"/>
<dbReference type="RefSeq" id="WP_322443484.1">
    <property type="nucleotide sequence ID" value="NZ_JAXOTQ010000057.1"/>
</dbReference>
<feature type="domain" description="GGDEF" evidence="2">
    <location>
        <begin position="66"/>
        <end position="198"/>
    </location>
</feature>
<dbReference type="Proteomes" id="UP001290101">
    <property type="component" value="Unassembled WGS sequence"/>
</dbReference>
<keyword evidence="1" id="KW-0812">Transmembrane</keyword>
<gene>
    <name evidence="3" type="ORF">U2F25_31670</name>
</gene>
<sequence>MSPTLHAIVTTVGGILAGLALAGAVLWRQHQALATARYEATHDEVTGLPNRRLFLTRLRAALAGNTPVGVVLLDLNEFKTVNDTLGHDTGNDLLDQIGRLLTRIPAPVQVAARLSGDEFALLVLGDRDDTAAAAHAAWEVIGAEPVRVVNGTLQVAASVGYSHIHASFASPRQLLAQADAAMYEAKRTGSSVCEYLPHRTPTARSRDRHHY</sequence>
<dbReference type="SUPFAM" id="SSF55073">
    <property type="entry name" value="Nucleotide cyclase"/>
    <property type="match status" value="1"/>
</dbReference>
<evidence type="ECO:0000259" key="2">
    <source>
        <dbReference type="PROSITE" id="PS50887"/>
    </source>
</evidence>
<reference evidence="3 4" key="1">
    <citation type="submission" date="2023-12" db="EMBL/GenBank/DDBJ databases">
        <title>Micromonospora sp. nov., isolated from Atacama Desert.</title>
        <authorList>
            <person name="Carro L."/>
            <person name="Golinska P."/>
            <person name="Klenk H.-P."/>
            <person name="Goodfellow M."/>
        </authorList>
    </citation>
    <scope>NUCLEOTIDE SEQUENCE [LARGE SCALE GENOMIC DNA]</scope>
    <source>
        <strain evidence="3 4">4G53</strain>
    </source>
</reference>
<dbReference type="Gene3D" id="3.30.70.270">
    <property type="match status" value="1"/>
</dbReference>
<evidence type="ECO:0000313" key="3">
    <source>
        <dbReference type="EMBL" id="MDZ5493965.1"/>
    </source>
</evidence>
<organism evidence="3 4">
    <name type="scientific">Micromonospora sicca</name>
    <dbReference type="NCBI Taxonomy" id="2202420"/>
    <lineage>
        <taxon>Bacteria</taxon>
        <taxon>Bacillati</taxon>
        <taxon>Actinomycetota</taxon>
        <taxon>Actinomycetes</taxon>
        <taxon>Micromonosporales</taxon>
        <taxon>Micromonosporaceae</taxon>
        <taxon>Micromonospora</taxon>
    </lineage>
</organism>
<dbReference type="PANTHER" id="PTHR46663:SF2">
    <property type="entry name" value="GGDEF DOMAIN-CONTAINING PROTEIN"/>
    <property type="match status" value="1"/>
</dbReference>
<keyword evidence="3" id="KW-0808">Transferase</keyword>
<dbReference type="Pfam" id="PF00990">
    <property type="entry name" value="GGDEF"/>
    <property type="match status" value="1"/>
</dbReference>
<dbReference type="EC" id="2.7.7.65" evidence="3"/>
<keyword evidence="1" id="KW-1133">Transmembrane helix</keyword>
<accession>A0ABU5JMW9</accession>
<dbReference type="InterPro" id="IPR000160">
    <property type="entry name" value="GGDEF_dom"/>
</dbReference>
<dbReference type="InterPro" id="IPR043128">
    <property type="entry name" value="Rev_trsase/Diguanyl_cyclase"/>
</dbReference>
<dbReference type="SMART" id="SM00267">
    <property type="entry name" value="GGDEF"/>
    <property type="match status" value="1"/>
</dbReference>
<dbReference type="NCBIfam" id="TIGR00254">
    <property type="entry name" value="GGDEF"/>
    <property type="match status" value="1"/>
</dbReference>
<keyword evidence="1" id="KW-0472">Membrane</keyword>
<dbReference type="GO" id="GO:0052621">
    <property type="term" value="F:diguanylate cyclase activity"/>
    <property type="evidence" value="ECO:0007669"/>
    <property type="project" value="UniProtKB-EC"/>
</dbReference>
<keyword evidence="4" id="KW-1185">Reference proteome</keyword>
<protein>
    <submittedName>
        <fullName evidence="3">GGDEF domain-containing protein</fullName>
        <ecNumber evidence="3">2.7.7.65</ecNumber>
    </submittedName>
</protein>
<dbReference type="EMBL" id="JAXOTQ010000057">
    <property type="protein sequence ID" value="MDZ5493965.1"/>
    <property type="molecule type" value="Genomic_DNA"/>
</dbReference>
<keyword evidence="3" id="KW-0548">Nucleotidyltransferase</keyword>
<evidence type="ECO:0000256" key="1">
    <source>
        <dbReference type="SAM" id="Phobius"/>
    </source>
</evidence>
<dbReference type="InterPro" id="IPR029787">
    <property type="entry name" value="Nucleotide_cyclase"/>
</dbReference>
<dbReference type="InterPro" id="IPR052163">
    <property type="entry name" value="DGC-Regulatory_Protein"/>
</dbReference>
<dbReference type="CDD" id="cd01949">
    <property type="entry name" value="GGDEF"/>
    <property type="match status" value="1"/>
</dbReference>
<dbReference type="PANTHER" id="PTHR46663">
    <property type="entry name" value="DIGUANYLATE CYCLASE DGCT-RELATED"/>
    <property type="match status" value="1"/>
</dbReference>
<feature type="transmembrane region" description="Helical" evidence="1">
    <location>
        <begin position="6"/>
        <end position="27"/>
    </location>
</feature>
<evidence type="ECO:0000313" key="4">
    <source>
        <dbReference type="Proteomes" id="UP001290101"/>
    </source>
</evidence>